<sequence>MMGVPLKPNHHFSMHYREFFTRFGPAYAWWLFSYERFNGLLEKVKLNNKSGDISTSLMRFWVRLHRLYEMVENLSDNITHEEKVAVSKLCYTEPGRGTLLAQAAGLSNNEFAIRTPRHLRKINLQAIDIDVYPAALRFAQDTWPHLDLKHERSDTPGGMLFLSHRVAEIMDFIYKSGVRYGSTSSQRTKNDRYIIARFCNGHLAACRIEFIFRLTVGTEKPELAIAVRRFITSNEIPEMPWDLHTGDLGYFVAPADQLGVIEFIKPEQISSPLGICSVPVSNGQNIWIGVSYDRTGEEMQNEPGLFDEIGDEDGELLT</sequence>
<dbReference type="AlphaFoldDB" id="A0A8H3A343"/>
<comment type="caution">
    <text evidence="1">The sequence shown here is derived from an EMBL/GenBank/DDBJ whole genome shotgun (WGS) entry which is preliminary data.</text>
</comment>
<proteinExistence type="predicted"/>
<dbReference type="EMBL" id="CAJMWS010000259">
    <property type="protein sequence ID" value="CAE6386441.1"/>
    <property type="molecule type" value="Genomic_DNA"/>
</dbReference>
<evidence type="ECO:0000313" key="1">
    <source>
        <dbReference type="EMBL" id="CAE6386441.1"/>
    </source>
</evidence>
<gene>
    <name evidence="1" type="ORF">RDB_LOCUS39843</name>
</gene>
<name>A0A8H3A343_9AGAM</name>
<evidence type="ECO:0000313" key="2">
    <source>
        <dbReference type="Proteomes" id="UP000663846"/>
    </source>
</evidence>
<organism evidence="1 2">
    <name type="scientific">Rhizoctonia solani</name>
    <dbReference type="NCBI Taxonomy" id="456999"/>
    <lineage>
        <taxon>Eukaryota</taxon>
        <taxon>Fungi</taxon>
        <taxon>Dikarya</taxon>
        <taxon>Basidiomycota</taxon>
        <taxon>Agaricomycotina</taxon>
        <taxon>Agaricomycetes</taxon>
        <taxon>Cantharellales</taxon>
        <taxon>Ceratobasidiaceae</taxon>
        <taxon>Rhizoctonia</taxon>
    </lineage>
</organism>
<protein>
    <submittedName>
        <fullName evidence="1">Uncharacterized protein</fullName>
    </submittedName>
</protein>
<dbReference type="Proteomes" id="UP000663846">
    <property type="component" value="Unassembled WGS sequence"/>
</dbReference>
<accession>A0A8H3A343</accession>
<reference evidence="1" key="1">
    <citation type="submission" date="2021-01" db="EMBL/GenBank/DDBJ databases">
        <authorList>
            <person name="Kaushik A."/>
        </authorList>
    </citation>
    <scope>NUCLEOTIDE SEQUENCE</scope>
    <source>
        <strain evidence="1">AG1-1C</strain>
    </source>
</reference>